<dbReference type="AlphaFoldDB" id="A0A0F9JDI3"/>
<dbReference type="EMBL" id="LAZR01010277">
    <property type="protein sequence ID" value="KKM67849.1"/>
    <property type="molecule type" value="Genomic_DNA"/>
</dbReference>
<protein>
    <submittedName>
        <fullName evidence="1">Uncharacterized protein</fullName>
    </submittedName>
</protein>
<gene>
    <name evidence="1" type="ORF">LCGC14_1467020</name>
</gene>
<accession>A0A0F9JDI3</accession>
<organism evidence="1">
    <name type="scientific">marine sediment metagenome</name>
    <dbReference type="NCBI Taxonomy" id="412755"/>
    <lineage>
        <taxon>unclassified sequences</taxon>
        <taxon>metagenomes</taxon>
        <taxon>ecological metagenomes</taxon>
    </lineage>
</organism>
<evidence type="ECO:0000313" key="1">
    <source>
        <dbReference type="EMBL" id="KKM67849.1"/>
    </source>
</evidence>
<proteinExistence type="predicted"/>
<comment type="caution">
    <text evidence="1">The sequence shown here is derived from an EMBL/GenBank/DDBJ whole genome shotgun (WGS) entry which is preliminary data.</text>
</comment>
<name>A0A0F9JDI3_9ZZZZ</name>
<sequence length="59" mass="6605">MKATIKINLGDTTHARESATYELARILTNLAYKVRESGAHTQELKNIYGNKIGTIEVEE</sequence>
<reference evidence="1" key="1">
    <citation type="journal article" date="2015" name="Nature">
        <title>Complex archaea that bridge the gap between prokaryotes and eukaryotes.</title>
        <authorList>
            <person name="Spang A."/>
            <person name="Saw J.H."/>
            <person name="Jorgensen S.L."/>
            <person name="Zaremba-Niedzwiedzka K."/>
            <person name="Martijn J."/>
            <person name="Lind A.E."/>
            <person name="van Eijk R."/>
            <person name="Schleper C."/>
            <person name="Guy L."/>
            <person name="Ettema T.J."/>
        </authorList>
    </citation>
    <scope>NUCLEOTIDE SEQUENCE</scope>
</reference>